<dbReference type="NCBIfam" id="TIGR02209">
    <property type="entry name" value="ftsL_broad"/>
    <property type="match status" value="1"/>
</dbReference>
<dbReference type="EMBL" id="CP019609">
    <property type="protein sequence ID" value="AQP54417.1"/>
    <property type="molecule type" value="Genomic_DNA"/>
</dbReference>
<dbReference type="RefSeq" id="WP_077276495.1">
    <property type="nucleotide sequence ID" value="NZ_CP019609.1"/>
</dbReference>
<comment type="subcellular location">
    <subcellularLocation>
        <location evidence="1">Cell membrane</location>
        <topology evidence="1">Single-pass type II membrane protein</topology>
    </subcellularLocation>
</comment>
<evidence type="ECO:0000256" key="8">
    <source>
        <dbReference type="NCBIfam" id="TIGR02209"/>
    </source>
</evidence>
<dbReference type="InterPro" id="IPR011922">
    <property type="entry name" value="Cell_div_FtsL"/>
</dbReference>
<reference evidence="9 10" key="1">
    <citation type="journal article" date="2010" name="Int. J. Syst. Evol. Microbiol.">
        <title>Vagococcus penaei sp. nov., isolated from spoilage microbiota of cooked shrimp (Penaeus vannamei).</title>
        <authorList>
            <person name="Jaffres E."/>
            <person name="Prevost H."/>
            <person name="Rossero A."/>
            <person name="Joffraud J.J."/>
            <person name="Dousset X."/>
        </authorList>
    </citation>
    <scope>NUCLEOTIDE SEQUENCE [LARGE SCALE GENOMIC DNA]</scope>
    <source>
        <strain evidence="9 10">CD276</strain>
    </source>
</reference>
<protein>
    <recommendedName>
        <fullName evidence="8">Cell division protein FtsL</fullName>
    </recommendedName>
</protein>
<evidence type="ECO:0000256" key="5">
    <source>
        <dbReference type="ARBA" id="ARBA00022989"/>
    </source>
</evidence>
<dbReference type="KEGG" id="vpi:BW732_09380"/>
<keyword evidence="6" id="KW-0472">Membrane</keyword>
<dbReference type="GO" id="GO:0005886">
    <property type="term" value="C:plasma membrane"/>
    <property type="evidence" value="ECO:0007669"/>
    <property type="project" value="UniProtKB-SubCell"/>
</dbReference>
<keyword evidence="2" id="KW-1003">Cell membrane</keyword>
<dbReference type="AlphaFoldDB" id="A0A1Q2D7V4"/>
<gene>
    <name evidence="9" type="ORF">BW732_09380</name>
</gene>
<evidence type="ECO:0000256" key="3">
    <source>
        <dbReference type="ARBA" id="ARBA00022618"/>
    </source>
</evidence>
<evidence type="ECO:0000256" key="2">
    <source>
        <dbReference type="ARBA" id="ARBA00022475"/>
    </source>
</evidence>
<evidence type="ECO:0000313" key="10">
    <source>
        <dbReference type="Proteomes" id="UP000188246"/>
    </source>
</evidence>
<evidence type="ECO:0000256" key="6">
    <source>
        <dbReference type="ARBA" id="ARBA00023136"/>
    </source>
</evidence>
<organism evidence="9 10">
    <name type="scientific">Vagococcus penaei</name>
    <dbReference type="NCBI Taxonomy" id="633807"/>
    <lineage>
        <taxon>Bacteria</taxon>
        <taxon>Bacillati</taxon>
        <taxon>Bacillota</taxon>
        <taxon>Bacilli</taxon>
        <taxon>Lactobacillales</taxon>
        <taxon>Enterococcaceae</taxon>
        <taxon>Vagococcus</taxon>
    </lineage>
</organism>
<evidence type="ECO:0000256" key="7">
    <source>
        <dbReference type="ARBA" id="ARBA00023306"/>
    </source>
</evidence>
<keyword evidence="5" id="KW-1133">Transmembrane helix</keyword>
<dbReference type="GO" id="GO:0051301">
    <property type="term" value="P:cell division"/>
    <property type="evidence" value="ECO:0007669"/>
    <property type="project" value="UniProtKB-KW"/>
</dbReference>
<keyword evidence="3 9" id="KW-0132">Cell division</keyword>
<keyword evidence="4" id="KW-0812">Transmembrane</keyword>
<evidence type="ECO:0000256" key="4">
    <source>
        <dbReference type="ARBA" id="ARBA00022692"/>
    </source>
</evidence>
<proteinExistence type="predicted"/>
<dbReference type="Proteomes" id="UP000188246">
    <property type="component" value="Chromosome"/>
</dbReference>
<dbReference type="STRING" id="633807.BW732_09380"/>
<keyword evidence="7" id="KW-0131">Cell cycle</keyword>
<sequence length="128" mass="14677">MSVPNREKFYLEEYEPPKPSAKDKLMLAPLPEMVPTSKLKKVSLLEKVVFISFIVTLLCLSVATIKLTTAINREEEAITTMQQDTVQAKKDINRLEQERNELLRQDRVKGIANDAGIKLHEDNIRTIR</sequence>
<keyword evidence="10" id="KW-1185">Reference proteome</keyword>
<evidence type="ECO:0000313" key="9">
    <source>
        <dbReference type="EMBL" id="AQP54417.1"/>
    </source>
</evidence>
<name>A0A1Q2D7V4_9ENTE</name>
<accession>A0A1Q2D7V4</accession>
<dbReference type="OrthoDB" id="2199886at2"/>
<evidence type="ECO:0000256" key="1">
    <source>
        <dbReference type="ARBA" id="ARBA00004401"/>
    </source>
</evidence>